<comment type="caution">
    <text evidence="1">The sequence shown here is derived from an EMBL/GenBank/DDBJ whole genome shotgun (WGS) entry which is preliminary data.</text>
</comment>
<reference evidence="1 2" key="1">
    <citation type="journal article" date="2022" name="Plant J.">
        <title>Chromosome-level genome of Camellia lanceoleosa provides a valuable resource for understanding genome evolution and self-incompatibility.</title>
        <authorList>
            <person name="Gong W."/>
            <person name="Xiao S."/>
            <person name="Wang L."/>
            <person name="Liao Z."/>
            <person name="Chang Y."/>
            <person name="Mo W."/>
            <person name="Hu G."/>
            <person name="Li W."/>
            <person name="Zhao G."/>
            <person name="Zhu H."/>
            <person name="Hu X."/>
            <person name="Ji K."/>
            <person name="Xiang X."/>
            <person name="Song Q."/>
            <person name="Yuan D."/>
            <person name="Jin S."/>
            <person name="Zhang L."/>
        </authorList>
    </citation>
    <scope>NUCLEOTIDE SEQUENCE [LARGE SCALE GENOMIC DNA]</scope>
    <source>
        <strain evidence="1">SQ_2022a</strain>
    </source>
</reference>
<proteinExistence type="predicted"/>
<sequence length="148" mass="16711">MPFYATPRSLPTPKDSKPKTPTNATDLPTADQHPSCFQLPTPPYTPTRPTLLQAATRQDPRSSPRPTPWMISTFRIEGGGTSSQASPVIMLFFNPSPRSTIIFMLLPNSKFLINTTFHMYNKSPTPLHLEPPRDFFFGEDDCNNLRFQ</sequence>
<dbReference type="Proteomes" id="UP001060215">
    <property type="component" value="Chromosome 5"/>
</dbReference>
<accession>A0ACC0HAZ4</accession>
<dbReference type="EMBL" id="CM045762">
    <property type="protein sequence ID" value="KAI8010727.1"/>
    <property type="molecule type" value="Genomic_DNA"/>
</dbReference>
<evidence type="ECO:0000313" key="2">
    <source>
        <dbReference type="Proteomes" id="UP001060215"/>
    </source>
</evidence>
<keyword evidence="2" id="KW-1185">Reference proteome</keyword>
<organism evidence="1 2">
    <name type="scientific">Camellia lanceoleosa</name>
    <dbReference type="NCBI Taxonomy" id="1840588"/>
    <lineage>
        <taxon>Eukaryota</taxon>
        <taxon>Viridiplantae</taxon>
        <taxon>Streptophyta</taxon>
        <taxon>Embryophyta</taxon>
        <taxon>Tracheophyta</taxon>
        <taxon>Spermatophyta</taxon>
        <taxon>Magnoliopsida</taxon>
        <taxon>eudicotyledons</taxon>
        <taxon>Gunneridae</taxon>
        <taxon>Pentapetalae</taxon>
        <taxon>asterids</taxon>
        <taxon>Ericales</taxon>
        <taxon>Theaceae</taxon>
        <taxon>Camellia</taxon>
    </lineage>
</organism>
<name>A0ACC0HAZ4_9ERIC</name>
<gene>
    <name evidence="1" type="ORF">LOK49_LG06G01031</name>
</gene>
<evidence type="ECO:0000313" key="1">
    <source>
        <dbReference type="EMBL" id="KAI8010727.1"/>
    </source>
</evidence>
<protein>
    <submittedName>
        <fullName evidence="1">Uncharacterized protein</fullName>
    </submittedName>
</protein>